<evidence type="ECO:0000313" key="18">
    <source>
        <dbReference type="Proteomes" id="UP000823900"/>
    </source>
</evidence>
<evidence type="ECO:0000256" key="4">
    <source>
        <dbReference type="ARBA" id="ARBA00022475"/>
    </source>
</evidence>
<evidence type="ECO:0000313" key="17">
    <source>
        <dbReference type="EMBL" id="HJA70705.1"/>
    </source>
</evidence>
<evidence type="ECO:0000256" key="7">
    <source>
        <dbReference type="ARBA" id="ARBA00022840"/>
    </source>
</evidence>
<dbReference type="InterPro" id="IPR050388">
    <property type="entry name" value="ABC_Ni/Peptide_Import"/>
</dbReference>
<dbReference type="GO" id="GO:0005524">
    <property type="term" value="F:ATP binding"/>
    <property type="evidence" value="ECO:0007669"/>
    <property type="project" value="UniProtKB-KW"/>
</dbReference>
<keyword evidence="7 17" id="KW-0067">ATP-binding</keyword>
<sequence length="312" mass="34375">MEKQGVPLLEVRNLSVSFTQYQGLFGRTRLEAIKSLNVTVKKGEITAVIGSSGSGKSLLAHSILGLLPYNASSGGEILFQGSLLTEKRKKDLRGKEIVLVPQSVSYLDPLMKVGNQIRNGRNDQEWKEKEQAVLKRYGLGEETEQLYPFELSGGMARRILISTAVMGTPQLVIADEPTPGLHIEAAKRVLGHFREIADDGAGVLLITHDLELALEVADSIAVLYAGITVEEGRKEDFKDEKYLRHPYTKALYRAMPEHGFYSLPGNQPYAKDKIAGCPYRPRCPFAAEECKGSIQGRQLNGGYVRCVRAGEV</sequence>
<keyword evidence="10" id="KW-0921">Nickel transport</keyword>
<dbReference type="EC" id="7.2.2.11" evidence="13"/>
<gene>
    <name evidence="17" type="ORF">IAA07_03870</name>
</gene>
<name>A0A9D2KNU9_9FIRM</name>
<dbReference type="CDD" id="cd03257">
    <property type="entry name" value="ABC_NikE_OppD_transporters"/>
    <property type="match status" value="1"/>
</dbReference>
<reference evidence="17" key="1">
    <citation type="journal article" date="2021" name="PeerJ">
        <title>Extensive microbial diversity within the chicken gut microbiome revealed by metagenomics and culture.</title>
        <authorList>
            <person name="Gilroy R."/>
            <person name="Ravi A."/>
            <person name="Getino M."/>
            <person name="Pursley I."/>
            <person name="Horton D.L."/>
            <person name="Alikhan N.F."/>
            <person name="Baker D."/>
            <person name="Gharbi K."/>
            <person name="Hall N."/>
            <person name="Watson M."/>
            <person name="Adriaenssens E.M."/>
            <person name="Foster-Nyarko E."/>
            <person name="Jarju S."/>
            <person name="Secka A."/>
            <person name="Antonio M."/>
            <person name="Oren A."/>
            <person name="Chaudhuri R.R."/>
            <person name="La Ragione R."/>
            <person name="Hildebrand F."/>
            <person name="Pallen M.J."/>
        </authorList>
    </citation>
    <scope>NUCLEOTIDE SEQUENCE</scope>
    <source>
        <strain evidence="17">CHK178-16964</strain>
    </source>
</reference>
<evidence type="ECO:0000256" key="8">
    <source>
        <dbReference type="ARBA" id="ARBA00022967"/>
    </source>
</evidence>
<dbReference type="InterPro" id="IPR003439">
    <property type="entry name" value="ABC_transporter-like_ATP-bd"/>
</dbReference>
<dbReference type="GO" id="GO:0005886">
    <property type="term" value="C:plasma membrane"/>
    <property type="evidence" value="ECO:0007669"/>
    <property type="project" value="UniProtKB-SubCell"/>
</dbReference>
<evidence type="ECO:0000256" key="13">
    <source>
        <dbReference type="ARBA" id="ARBA00039098"/>
    </source>
</evidence>
<keyword evidence="9" id="KW-0406">Ion transport</keyword>
<keyword evidence="4" id="KW-1003">Cell membrane</keyword>
<dbReference type="PROSITE" id="PS00211">
    <property type="entry name" value="ABC_TRANSPORTER_1"/>
    <property type="match status" value="1"/>
</dbReference>
<evidence type="ECO:0000256" key="1">
    <source>
        <dbReference type="ARBA" id="ARBA00004202"/>
    </source>
</evidence>
<comment type="catalytic activity">
    <reaction evidence="15">
        <text>Ni(2+)(out) + ATP + H2O = Ni(2+)(in) + ADP + phosphate + H(+)</text>
        <dbReference type="Rhea" id="RHEA:15557"/>
        <dbReference type="ChEBI" id="CHEBI:15377"/>
        <dbReference type="ChEBI" id="CHEBI:15378"/>
        <dbReference type="ChEBI" id="CHEBI:30616"/>
        <dbReference type="ChEBI" id="CHEBI:43474"/>
        <dbReference type="ChEBI" id="CHEBI:49786"/>
        <dbReference type="ChEBI" id="CHEBI:456216"/>
        <dbReference type="EC" id="7.2.2.11"/>
    </reaction>
    <physiologicalReaction direction="left-to-right" evidence="15">
        <dbReference type="Rhea" id="RHEA:15558"/>
    </physiologicalReaction>
</comment>
<dbReference type="GO" id="GO:0015413">
    <property type="term" value="F:ABC-type nickel transporter activity"/>
    <property type="evidence" value="ECO:0007669"/>
    <property type="project" value="UniProtKB-EC"/>
</dbReference>
<dbReference type="PANTHER" id="PTHR43297">
    <property type="entry name" value="OLIGOPEPTIDE TRANSPORT ATP-BINDING PROTEIN APPD"/>
    <property type="match status" value="1"/>
</dbReference>
<dbReference type="PANTHER" id="PTHR43297:SF13">
    <property type="entry name" value="NICKEL ABC TRANSPORTER, ATP-BINDING PROTEIN"/>
    <property type="match status" value="1"/>
</dbReference>
<organism evidence="17 18">
    <name type="scientific">Candidatus Lachnoclostridium stercoravium</name>
    <dbReference type="NCBI Taxonomy" id="2838633"/>
    <lineage>
        <taxon>Bacteria</taxon>
        <taxon>Bacillati</taxon>
        <taxon>Bacillota</taxon>
        <taxon>Clostridia</taxon>
        <taxon>Lachnospirales</taxon>
        <taxon>Lachnospiraceae</taxon>
    </lineage>
</organism>
<dbReference type="GO" id="GO:0016887">
    <property type="term" value="F:ATP hydrolysis activity"/>
    <property type="evidence" value="ECO:0007669"/>
    <property type="project" value="InterPro"/>
</dbReference>
<dbReference type="SMART" id="SM00382">
    <property type="entry name" value="AAA"/>
    <property type="match status" value="1"/>
</dbReference>
<dbReference type="SUPFAM" id="SSF52540">
    <property type="entry name" value="P-loop containing nucleoside triphosphate hydrolases"/>
    <property type="match status" value="1"/>
</dbReference>
<protein>
    <recommendedName>
        <fullName evidence="14">Nickel import system ATP-binding protein NikD</fullName>
        <ecNumber evidence="13">7.2.2.11</ecNumber>
    </recommendedName>
</protein>
<comment type="subunit">
    <text evidence="12">The complex is composed of two ATP-binding proteins (NikD and NikE), two transmembrane proteins (NikB and NikC) and a solute-binding protein (NikA).</text>
</comment>
<keyword evidence="3" id="KW-0813">Transport</keyword>
<dbReference type="InterPro" id="IPR003593">
    <property type="entry name" value="AAA+_ATPase"/>
</dbReference>
<comment type="subcellular location">
    <subcellularLocation>
        <location evidence="1">Cell membrane</location>
        <topology evidence="1">Peripheral membrane protein</topology>
    </subcellularLocation>
</comment>
<dbReference type="Pfam" id="PF00005">
    <property type="entry name" value="ABC_tran"/>
    <property type="match status" value="1"/>
</dbReference>
<dbReference type="InterPro" id="IPR027417">
    <property type="entry name" value="P-loop_NTPase"/>
</dbReference>
<evidence type="ECO:0000256" key="11">
    <source>
        <dbReference type="ARBA" id="ARBA00023136"/>
    </source>
</evidence>
<evidence type="ECO:0000256" key="9">
    <source>
        <dbReference type="ARBA" id="ARBA00023065"/>
    </source>
</evidence>
<keyword evidence="5" id="KW-0533">Nickel</keyword>
<dbReference type="Proteomes" id="UP000823900">
    <property type="component" value="Unassembled WGS sequence"/>
</dbReference>
<keyword evidence="11" id="KW-0472">Membrane</keyword>
<evidence type="ECO:0000256" key="6">
    <source>
        <dbReference type="ARBA" id="ARBA00022741"/>
    </source>
</evidence>
<evidence type="ECO:0000256" key="10">
    <source>
        <dbReference type="ARBA" id="ARBA00023112"/>
    </source>
</evidence>
<evidence type="ECO:0000256" key="3">
    <source>
        <dbReference type="ARBA" id="ARBA00022448"/>
    </source>
</evidence>
<reference evidence="17" key="2">
    <citation type="submission" date="2021-04" db="EMBL/GenBank/DDBJ databases">
        <authorList>
            <person name="Gilroy R."/>
        </authorList>
    </citation>
    <scope>NUCLEOTIDE SEQUENCE</scope>
    <source>
        <strain evidence="17">CHK178-16964</strain>
    </source>
</reference>
<evidence type="ECO:0000256" key="5">
    <source>
        <dbReference type="ARBA" id="ARBA00022596"/>
    </source>
</evidence>
<accession>A0A9D2KNU9</accession>
<dbReference type="Gene3D" id="3.40.50.300">
    <property type="entry name" value="P-loop containing nucleotide triphosphate hydrolases"/>
    <property type="match status" value="1"/>
</dbReference>
<dbReference type="InterPro" id="IPR017871">
    <property type="entry name" value="ABC_transporter-like_CS"/>
</dbReference>
<keyword evidence="6" id="KW-0547">Nucleotide-binding</keyword>
<dbReference type="PROSITE" id="PS50893">
    <property type="entry name" value="ABC_TRANSPORTER_2"/>
    <property type="match status" value="1"/>
</dbReference>
<proteinExistence type="inferred from homology"/>
<evidence type="ECO:0000256" key="15">
    <source>
        <dbReference type="ARBA" id="ARBA00048610"/>
    </source>
</evidence>
<dbReference type="NCBIfam" id="TIGR01727">
    <property type="entry name" value="oligo_HPY"/>
    <property type="match status" value="1"/>
</dbReference>
<dbReference type="EMBL" id="DWZA01000033">
    <property type="protein sequence ID" value="HJA70705.1"/>
    <property type="molecule type" value="Genomic_DNA"/>
</dbReference>
<dbReference type="GO" id="GO:0015833">
    <property type="term" value="P:peptide transport"/>
    <property type="evidence" value="ECO:0007669"/>
    <property type="project" value="InterPro"/>
</dbReference>
<evidence type="ECO:0000256" key="2">
    <source>
        <dbReference type="ARBA" id="ARBA00005417"/>
    </source>
</evidence>
<dbReference type="Pfam" id="PF08352">
    <property type="entry name" value="oligo_HPY"/>
    <property type="match status" value="1"/>
</dbReference>
<comment type="similarity">
    <text evidence="2">Belongs to the ABC transporter superfamily.</text>
</comment>
<dbReference type="AlphaFoldDB" id="A0A9D2KNU9"/>
<evidence type="ECO:0000259" key="16">
    <source>
        <dbReference type="PROSITE" id="PS50893"/>
    </source>
</evidence>
<evidence type="ECO:0000256" key="14">
    <source>
        <dbReference type="ARBA" id="ARBA00044143"/>
    </source>
</evidence>
<evidence type="ECO:0000256" key="12">
    <source>
        <dbReference type="ARBA" id="ARBA00038669"/>
    </source>
</evidence>
<dbReference type="InterPro" id="IPR013563">
    <property type="entry name" value="Oligopep_ABC_C"/>
</dbReference>
<feature type="domain" description="ABC transporter" evidence="16">
    <location>
        <begin position="11"/>
        <end position="250"/>
    </location>
</feature>
<comment type="caution">
    <text evidence="17">The sequence shown here is derived from an EMBL/GenBank/DDBJ whole genome shotgun (WGS) entry which is preliminary data.</text>
</comment>
<keyword evidence="8" id="KW-1278">Translocase</keyword>